<reference evidence="2" key="1">
    <citation type="submission" date="2024-06" db="EMBL/GenBank/DDBJ databases">
        <title>Multi-omics analyses provide insights into the biosynthesis of the anticancer antibiotic pleurotin in Hohenbuehelia grisea.</title>
        <authorList>
            <person name="Weaver J.A."/>
            <person name="Alberti F."/>
        </authorList>
    </citation>
    <scope>NUCLEOTIDE SEQUENCE [LARGE SCALE GENOMIC DNA]</scope>
    <source>
        <strain evidence="2">T-177</strain>
    </source>
</reference>
<name>A0ABR3JPL5_9AGAR</name>
<comment type="caution">
    <text evidence="1">The sequence shown here is derived from an EMBL/GenBank/DDBJ whole genome shotgun (WGS) entry which is preliminary data.</text>
</comment>
<organism evidence="1 2">
    <name type="scientific">Hohenbuehelia grisea</name>
    <dbReference type="NCBI Taxonomy" id="104357"/>
    <lineage>
        <taxon>Eukaryota</taxon>
        <taxon>Fungi</taxon>
        <taxon>Dikarya</taxon>
        <taxon>Basidiomycota</taxon>
        <taxon>Agaricomycotina</taxon>
        <taxon>Agaricomycetes</taxon>
        <taxon>Agaricomycetidae</taxon>
        <taxon>Agaricales</taxon>
        <taxon>Pleurotineae</taxon>
        <taxon>Pleurotaceae</taxon>
        <taxon>Hohenbuehelia</taxon>
    </lineage>
</organism>
<proteinExistence type="predicted"/>
<accession>A0ABR3JPL5</accession>
<dbReference type="Proteomes" id="UP001556367">
    <property type="component" value="Unassembled WGS sequence"/>
</dbReference>
<gene>
    <name evidence="1" type="ORF">HGRIS_001198</name>
</gene>
<keyword evidence="2" id="KW-1185">Reference proteome</keyword>
<evidence type="ECO:0000313" key="2">
    <source>
        <dbReference type="Proteomes" id="UP001556367"/>
    </source>
</evidence>
<protein>
    <submittedName>
        <fullName evidence="1">Uncharacterized protein</fullName>
    </submittedName>
</protein>
<dbReference type="EMBL" id="JASNQZ010000005">
    <property type="protein sequence ID" value="KAL0957397.1"/>
    <property type="molecule type" value="Genomic_DNA"/>
</dbReference>
<evidence type="ECO:0000313" key="1">
    <source>
        <dbReference type="EMBL" id="KAL0957397.1"/>
    </source>
</evidence>
<sequence length="103" mass="11072">MKSERVLVKIMSGSYGHMVHNRLAGHGCAPTLYGRSGGGGLPTAYIMKYLDASWLYLSDLAKGDNRAVLISQTVLGAIENTLEHILSVLQRAKMVHGEGSVSD</sequence>